<evidence type="ECO:0000259" key="2">
    <source>
        <dbReference type="Pfam" id="PF14346"/>
    </source>
</evidence>
<keyword evidence="4" id="KW-1185">Reference proteome</keyword>
<feature type="coiled-coil region" evidence="1">
    <location>
        <begin position="74"/>
        <end position="110"/>
    </location>
</feature>
<dbReference type="EC" id="5.1.1.3" evidence="3"/>
<comment type="caution">
    <text evidence="3">The sequence shown here is derived from an EMBL/GenBank/DDBJ whole genome shotgun (WGS) entry which is preliminary data.</text>
</comment>
<gene>
    <name evidence="3" type="ORF">NB231_14148</name>
</gene>
<dbReference type="EMBL" id="AAOF01000001">
    <property type="protein sequence ID" value="EAR22968.1"/>
    <property type="molecule type" value="Genomic_DNA"/>
</dbReference>
<evidence type="ECO:0000256" key="1">
    <source>
        <dbReference type="SAM" id="Coils"/>
    </source>
</evidence>
<accession>A4BKY0</accession>
<dbReference type="Gene3D" id="1.20.1270.390">
    <property type="match status" value="1"/>
</dbReference>
<dbReference type="GO" id="GO:0008881">
    <property type="term" value="F:glutamate racemase activity"/>
    <property type="evidence" value="ECO:0007669"/>
    <property type="project" value="UniProtKB-EC"/>
</dbReference>
<keyword evidence="1" id="KW-0175">Coiled coil</keyword>
<keyword evidence="3" id="KW-0413">Isomerase</keyword>
<dbReference type="HOGENOM" id="CLU_2070626_0_0_6"/>
<organism evidence="3 4">
    <name type="scientific">Nitrococcus mobilis Nb-231</name>
    <dbReference type="NCBI Taxonomy" id="314278"/>
    <lineage>
        <taxon>Bacteria</taxon>
        <taxon>Pseudomonadati</taxon>
        <taxon>Pseudomonadota</taxon>
        <taxon>Gammaproteobacteria</taxon>
        <taxon>Chromatiales</taxon>
        <taxon>Ectothiorhodospiraceae</taxon>
        <taxon>Nitrococcus</taxon>
    </lineage>
</organism>
<dbReference type="InterPro" id="IPR025511">
    <property type="entry name" value="DUF4398"/>
</dbReference>
<sequence>MLLSAAVLLSACASPPPEKPDDALSKAQYAITQAEQTVGRESQSVPLYEAKQRLDKARRLATEPKSYLEARRLAEEATLDARLAQTQAEAKQAQAQKADLQKSLETLREEIQQGGAGR</sequence>
<reference evidence="3 4" key="1">
    <citation type="submission" date="2006-02" db="EMBL/GenBank/DDBJ databases">
        <authorList>
            <person name="Waterbury J."/>
            <person name="Ferriera S."/>
            <person name="Johnson J."/>
            <person name="Kravitz S."/>
            <person name="Halpern A."/>
            <person name="Remington K."/>
            <person name="Beeson K."/>
            <person name="Tran B."/>
            <person name="Rogers Y.-H."/>
            <person name="Friedman R."/>
            <person name="Venter J.C."/>
        </authorList>
    </citation>
    <scope>NUCLEOTIDE SEQUENCE [LARGE SCALE GENOMIC DNA]</scope>
    <source>
        <strain evidence="3 4">Nb-231</strain>
    </source>
</reference>
<protein>
    <submittedName>
        <fullName evidence="3">Glutamate racemase</fullName>
        <ecNumber evidence="3">5.1.1.3</ecNumber>
    </submittedName>
</protein>
<proteinExistence type="predicted"/>
<dbReference type="STRING" id="314278.NB231_14148"/>
<dbReference type="Proteomes" id="UP000003374">
    <property type="component" value="Unassembled WGS sequence"/>
</dbReference>
<name>A4BKY0_9GAMM</name>
<dbReference type="AlphaFoldDB" id="A4BKY0"/>
<evidence type="ECO:0000313" key="3">
    <source>
        <dbReference type="EMBL" id="EAR22968.1"/>
    </source>
</evidence>
<feature type="domain" description="DUF4398" evidence="2">
    <location>
        <begin position="23"/>
        <end position="99"/>
    </location>
</feature>
<evidence type="ECO:0000313" key="4">
    <source>
        <dbReference type="Proteomes" id="UP000003374"/>
    </source>
</evidence>
<dbReference type="Pfam" id="PF14346">
    <property type="entry name" value="DUF4398"/>
    <property type="match status" value="1"/>
</dbReference>